<dbReference type="InterPro" id="IPR012674">
    <property type="entry name" value="Calycin"/>
</dbReference>
<reference evidence="1" key="1">
    <citation type="submission" date="2021-01" db="EMBL/GenBank/DDBJ databases">
        <authorList>
            <person name="Corre E."/>
            <person name="Pelletier E."/>
            <person name="Niang G."/>
            <person name="Scheremetjew M."/>
            <person name="Finn R."/>
            <person name="Kale V."/>
            <person name="Holt S."/>
            <person name="Cochrane G."/>
            <person name="Meng A."/>
            <person name="Brown T."/>
            <person name="Cohen L."/>
        </authorList>
    </citation>
    <scope>NUCLEOTIDE SEQUENCE</scope>
    <source>
        <strain evidence="1">RCC3387</strain>
    </source>
</reference>
<dbReference type="Gene3D" id="2.40.128.20">
    <property type="match status" value="1"/>
</dbReference>
<dbReference type="EMBL" id="HBGW01024858">
    <property type="protein sequence ID" value="CAD9540959.1"/>
    <property type="molecule type" value="Transcribed_RNA"/>
</dbReference>
<evidence type="ECO:0008006" key="2">
    <source>
        <dbReference type="Google" id="ProtNLM"/>
    </source>
</evidence>
<sequence length="163" mass="17578">MMQGLWYEHRYMDLAQVFASCQTLNATVLGTGLQAGTMLVEFSVRYGPVPFSLRERYAPGDPPERGVFTKTVDLPGGAWIPLRTAVVDVGPAGPGGRYGSAAVYSCWASPVGPVAELLFVTRDPVPDEPELARLESVARLQGVPFGRADLRDVDHSRCAALEA</sequence>
<organism evidence="1">
    <name type="scientific">Zooxanthella nutricula</name>
    <dbReference type="NCBI Taxonomy" id="1333877"/>
    <lineage>
        <taxon>Eukaryota</taxon>
        <taxon>Sar</taxon>
        <taxon>Alveolata</taxon>
        <taxon>Dinophyceae</taxon>
        <taxon>Peridiniales</taxon>
        <taxon>Peridiniales incertae sedis</taxon>
        <taxon>Zooxanthella</taxon>
    </lineage>
</organism>
<evidence type="ECO:0000313" key="1">
    <source>
        <dbReference type="EMBL" id="CAD9540959.1"/>
    </source>
</evidence>
<protein>
    <recommendedName>
        <fullName evidence="2">Lipocalin/cytosolic fatty-acid binding domain-containing protein</fullName>
    </recommendedName>
</protein>
<gene>
    <name evidence="1" type="ORF">BRAN1462_LOCUS15769</name>
</gene>
<name>A0A7S2NIK0_9DINO</name>
<proteinExistence type="predicted"/>
<accession>A0A7S2NIK0</accession>
<dbReference type="SUPFAM" id="SSF50814">
    <property type="entry name" value="Lipocalins"/>
    <property type="match status" value="1"/>
</dbReference>
<dbReference type="AlphaFoldDB" id="A0A7S2NIK0"/>